<dbReference type="Proteomes" id="UP001501508">
    <property type="component" value="Unassembled WGS sequence"/>
</dbReference>
<comment type="caution">
    <text evidence="11">The sequence shown here is derived from an EMBL/GenBank/DDBJ whole genome shotgun (WGS) entry which is preliminary data.</text>
</comment>
<evidence type="ECO:0000256" key="4">
    <source>
        <dbReference type="ARBA" id="ARBA00022475"/>
    </source>
</evidence>
<evidence type="ECO:0000256" key="8">
    <source>
        <dbReference type="ARBA" id="ARBA00022989"/>
    </source>
</evidence>
<keyword evidence="12" id="KW-1185">Reference proteome</keyword>
<dbReference type="Pfam" id="PF03544">
    <property type="entry name" value="TonB_C"/>
    <property type="match status" value="2"/>
</dbReference>
<dbReference type="PANTHER" id="PTHR33446">
    <property type="entry name" value="PROTEIN TONB-RELATED"/>
    <property type="match status" value="1"/>
</dbReference>
<dbReference type="EMBL" id="BAABEY010000005">
    <property type="protein sequence ID" value="GAA4433179.1"/>
    <property type="molecule type" value="Genomic_DNA"/>
</dbReference>
<keyword evidence="6" id="KW-0812">Transmembrane</keyword>
<organism evidence="11 12">
    <name type="scientific">Ravibacter arvi</name>
    <dbReference type="NCBI Taxonomy" id="2051041"/>
    <lineage>
        <taxon>Bacteria</taxon>
        <taxon>Pseudomonadati</taxon>
        <taxon>Bacteroidota</taxon>
        <taxon>Cytophagia</taxon>
        <taxon>Cytophagales</taxon>
        <taxon>Spirosomataceae</taxon>
        <taxon>Ravibacter</taxon>
    </lineage>
</organism>
<dbReference type="InterPro" id="IPR006260">
    <property type="entry name" value="TonB/TolA_C"/>
</dbReference>
<evidence type="ECO:0000259" key="10">
    <source>
        <dbReference type="PROSITE" id="PS52015"/>
    </source>
</evidence>
<evidence type="ECO:0000256" key="5">
    <source>
        <dbReference type="ARBA" id="ARBA00022519"/>
    </source>
</evidence>
<protein>
    <recommendedName>
        <fullName evidence="10">TonB C-terminal domain-containing protein</fullName>
    </recommendedName>
</protein>
<evidence type="ECO:0000256" key="6">
    <source>
        <dbReference type="ARBA" id="ARBA00022692"/>
    </source>
</evidence>
<keyword evidence="9" id="KW-0472">Membrane</keyword>
<evidence type="ECO:0000256" key="7">
    <source>
        <dbReference type="ARBA" id="ARBA00022927"/>
    </source>
</evidence>
<dbReference type="InterPro" id="IPR037682">
    <property type="entry name" value="TonB_C"/>
</dbReference>
<gene>
    <name evidence="11" type="ORF">GCM10023091_06330</name>
</gene>
<sequence length="454" mass="51095">MALMQQFISANVEVPFLSGVRGLNTKVVVKGVIEPDGSMSQIEAVNGPDLPCREEAVRVMRLYKAWKPALLKGEVVRQELFFPVTFKAEARADFDSIRSAFVRYFDRDFRRVSGPAGSALRSISPVDHRGRICNDVVFEQLRKKEWHEALRIPFRKEEFWYKTGVLDPGTDSVKASRVLVRDSDRTSYGPVVTYQENGSRLTFTEFNSERWVSHLRYDLNGLVRTASYCADTVVTELSWHDNGLIKSVVEYATSPNDRVYSAPAPFSPMYYLNAWSRDGKQTLVDGDGYWNDTGVELNGELIRESGAVAAGLKKGKWVGIRADSSLYYEEVFVNGQLESGTSYDGDGTRFTYTDPGKLPEFKGGRNKMYQFLASNIRYTETAARQGATGRVLISFVVCQDGTLCDYDLVRGVESSLDEEALRVVKMMSGSWKPGFLKGKAVRVRHILPVNFQMD</sequence>
<comment type="similarity">
    <text evidence="2">Belongs to the TonB family.</text>
</comment>
<keyword evidence="7" id="KW-0653">Protein transport</keyword>
<proteinExistence type="inferred from homology"/>
<dbReference type="InterPro" id="IPR051045">
    <property type="entry name" value="TonB-dependent_transducer"/>
</dbReference>
<name>A0ABP8LR54_9BACT</name>
<keyword evidence="3" id="KW-0813">Transport</keyword>
<dbReference type="NCBIfam" id="TIGR01352">
    <property type="entry name" value="tonB_Cterm"/>
    <property type="match status" value="1"/>
</dbReference>
<evidence type="ECO:0000256" key="2">
    <source>
        <dbReference type="ARBA" id="ARBA00006555"/>
    </source>
</evidence>
<dbReference type="PANTHER" id="PTHR33446:SF2">
    <property type="entry name" value="PROTEIN TONB"/>
    <property type="match status" value="1"/>
</dbReference>
<evidence type="ECO:0000313" key="12">
    <source>
        <dbReference type="Proteomes" id="UP001501508"/>
    </source>
</evidence>
<evidence type="ECO:0000256" key="9">
    <source>
        <dbReference type="ARBA" id="ARBA00023136"/>
    </source>
</evidence>
<dbReference type="SUPFAM" id="SSF74653">
    <property type="entry name" value="TolA/TonB C-terminal domain"/>
    <property type="match status" value="2"/>
</dbReference>
<dbReference type="PROSITE" id="PS52015">
    <property type="entry name" value="TONB_CTD"/>
    <property type="match status" value="1"/>
</dbReference>
<reference evidence="12" key="1">
    <citation type="journal article" date="2019" name="Int. J. Syst. Evol. Microbiol.">
        <title>The Global Catalogue of Microorganisms (GCM) 10K type strain sequencing project: providing services to taxonomists for standard genome sequencing and annotation.</title>
        <authorList>
            <consortium name="The Broad Institute Genomics Platform"/>
            <consortium name="The Broad Institute Genome Sequencing Center for Infectious Disease"/>
            <person name="Wu L."/>
            <person name="Ma J."/>
        </authorList>
    </citation>
    <scope>NUCLEOTIDE SEQUENCE [LARGE SCALE GENOMIC DNA]</scope>
    <source>
        <strain evidence="12">JCM 31920</strain>
    </source>
</reference>
<evidence type="ECO:0000256" key="3">
    <source>
        <dbReference type="ARBA" id="ARBA00022448"/>
    </source>
</evidence>
<evidence type="ECO:0000256" key="1">
    <source>
        <dbReference type="ARBA" id="ARBA00004383"/>
    </source>
</evidence>
<evidence type="ECO:0000313" key="11">
    <source>
        <dbReference type="EMBL" id="GAA4433179.1"/>
    </source>
</evidence>
<keyword evidence="8" id="KW-1133">Transmembrane helix</keyword>
<feature type="domain" description="TonB C-terminal" evidence="10">
    <location>
        <begin position="363"/>
        <end position="454"/>
    </location>
</feature>
<keyword evidence="4" id="KW-1003">Cell membrane</keyword>
<comment type="subcellular location">
    <subcellularLocation>
        <location evidence="1">Cell inner membrane</location>
        <topology evidence="1">Single-pass membrane protein</topology>
        <orientation evidence="1">Periplasmic side</orientation>
    </subcellularLocation>
</comment>
<keyword evidence="5" id="KW-0997">Cell inner membrane</keyword>
<accession>A0ABP8LR54</accession>
<dbReference type="Gene3D" id="3.30.1150.10">
    <property type="match status" value="2"/>
</dbReference>